<proteinExistence type="predicted"/>
<dbReference type="KEGG" id="vg:3655046"/>
<evidence type="ECO:0000313" key="2">
    <source>
        <dbReference type="Proteomes" id="UP000000863"/>
    </source>
</evidence>
<dbReference type="GeneID" id="3655046"/>
<reference evidence="1 2" key="1">
    <citation type="journal article" date="2005" name="Science">
        <title>Complete genome sequence and lytic phase transcription profile of a Coccolithovirus.</title>
        <authorList>
            <person name="Wilson W.H."/>
            <person name="Schroeder D.C."/>
            <person name="Allen M.J."/>
            <person name="Holden M.T.G."/>
            <person name="Parkhill J."/>
            <person name="Barrell B.G."/>
            <person name="Churcher C."/>
            <person name="Hamlin N."/>
            <person name="Mungall K."/>
            <person name="Norbertczak H."/>
            <person name="Quail M.A."/>
            <person name="Price C."/>
            <person name="Rabbinowitsch E."/>
            <person name="Walker D."/>
            <person name="Craigon M."/>
            <person name="Roy D."/>
            <person name="Ghazal P."/>
        </authorList>
    </citation>
    <scope>NUCLEOTIDE SEQUENCE [LARGE SCALE GENOMIC DNA]</scope>
    <source>
        <strain evidence="2">Isolate United Kingdom/English Channel/1999</strain>
    </source>
</reference>
<evidence type="ECO:0000313" key="1">
    <source>
        <dbReference type="EMBL" id="CAI65678.1"/>
    </source>
</evidence>
<gene>
    <name evidence="1" type="ORF">EhV254</name>
</gene>
<protein>
    <submittedName>
        <fullName evidence="1">Uncharacterized protein</fullName>
    </submittedName>
</protein>
<dbReference type="Proteomes" id="UP000000863">
    <property type="component" value="Segment"/>
</dbReference>
<organism evidence="1 2">
    <name type="scientific">Emiliania huxleyi virus 86 (isolate United Kingdom/English Channel/1999)</name>
    <name type="common">EhV-86</name>
    <dbReference type="NCBI Taxonomy" id="654925"/>
    <lineage>
        <taxon>Viruses</taxon>
        <taxon>Varidnaviria</taxon>
        <taxon>Bamfordvirae</taxon>
        <taxon>Nucleocytoviricota</taxon>
        <taxon>Megaviricetes</taxon>
        <taxon>Algavirales</taxon>
        <taxon>Phycodnaviridae</taxon>
        <taxon>Coccolithovirus</taxon>
        <taxon>Coccolithovirus huxleyi</taxon>
        <taxon>Emiliania huxleyi virus 86</taxon>
    </lineage>
</organism>
<accession>Q4A2M8</accession>
<dbReference type="EMBL" id="AJ890364">
    <property type="protein sequence ID" value="CAI65678.1"/>
    <property type="molecule type" value="Genomic_DNA"/>
</dbReference>
<dbReference type="RefSeq" id="YP_294009.1">
    <property type="nucleotide sequence ID" value="NC_007346.1"/>
</dbReference>
<keyword evidence="2" id="KW-1185">Reference proteome</keyword>
<organismHost>
    <name type="scientific">Emiliania huxleyi</name>
    <name type="common">Coccolithophore</name>
    <name type="synonym">Pontosphaera huxleyi</name>
    <dbReference type="NCBI Taxonomy" id="2903"/>
</organismHost>
<sequence>MFVHSWQSLRVRNFRSVPQMHHSRTLTRASCNHLRTRGQRILYTMRQRVQSEWGEIIKGDDTLATWARDTELTFRVDLLDDFIYYGQSEDLLRKKYAEMLAFIHVSLQDMVAQRTN</sequence>
<name>Q4A2M8_EHV8U</name>